<dbReference type="EMBL" id="RXIC02000026">
    <property type="protein sequence ID" value="KAB1202162.1"/>
    <property type="molecule type" value="Genomic_DNA"/>
</dbReference>
<evidence type="ECO:0000313" key="2">
    <source>
        <dbReference type="Proteomes" id="UP000516437"/>
    </source>
</evidence>
<reference evidence="1 2" key="1">
    <citation type="journal article" date="2019" name="Plant Biotechnol. J.">
        <title>The red bayberry genome and genetic basis of sex determination.</title>
        <authorList>
            <person name="Jia H.M."/>
            <person name="Jia H.J."/>
            <person name="Cai Q.L."/>
            <person name="Wang Y."/>
            <person name="Zhao H.B."/>
            <person name="Yang W.F."/>
            <person name="Wang G.Y."/>
            <person name="Li Y.H."/>
            <person name="Zhan D.L."/>
            <person name="Shen Y.T."/>
            <person name="Niu Q.F."/>
            <person name="Chang L."/>
            <person name="Qiu J."/>
            <person name="Zhao L."/>
            <person name="Xie H.B."/>
            <person name="Fu W.Y."/>
            <person name="Jin J."/>
            <person name="Li X.W."/>
            <person name="Jiao Y."/>
            <person name="Zhou C.C."/>
            <person name="Tu T."/>
            <person name="Chai C.Y."/>
            <person name="Gao J.L."/>
            <person name="Fan L.J."/>
            <person name="van de Weg E."/>
            <person name="Wang J.Y."/>
            <person name="Gao Z.S."/>
        </authorList>
    </citation>
    <scope>NUCLEOTIDE SEQUENCE [LARGE SCALE GENOMIC DNA]</scope>
    <source>
        <tissue evidence="1">Leaves</tissue>
    </source>
</reference>
<accession>A0A6A1UPB8</accession>
<keyword evidence="2" id="KW-1185">Reference proteome</keyword>
<proteinExistence type="predicted"/>
<dbReference type="AlphaFoldDB" id="A0A6A1UPB8"/>
<comment type="caution">
    <text evidence="1">The sequence shown here is derived from an EMBL/GenBank/DDBJ whole genome shotgun (WGS) entry which is preliminary data.</text>
</comment>
<dbReference type="OrthoDB" id="591557at2759"/>
<name>A0A6A1UPB8_9ROSI</name>
<evidence type="ECO:0008006" key="3">
    <source>
        <dbReference type="Google" id="ProtNLM"/>
    </source>
</evidence>
<protein>
    <recommendedName>
        <fullName evidence="3">F-box associated domain-containing protein</fullName>
    </recommendedName>
</protein>
<evidence type="ECO:0000313" key="1">
    <source>
        <dbReference type="EMBL" id="KAB1202162.1"/>
    </source>
</evidence>
<organism evidence="1 2">
    <name type="scientific">Morella rubra</name>
    <name type="common">Chinese bayberry</name>
    <dbReference type="NCBI Taxonomy" id="262757"/>
    <lineage>
        <taxon>Eukaryota</taxon>
        <taxon>Viridiplantae</taxon>
        <taxon>Streptophyta</taxon>
        <taxon>Embryophyta</taxon>
        <taxon>Tracheophyta</taxon>
        <taxon>Spermatophyta</taxon>
        <taxon>Magnoliopsida</taxon>
        <taxon>eudicotyledons</taxon>
        <taxon>Gunneridae</taxon>
        <taxon>Pentapetalae</taxon>
        <taxon>rosids</taxon>
        <taxon>fabids</taxon>
        <taxon>Fagales</taxon>
        <taxon>Myricaceae</taxon>
        <taxon>Morella</taxon>
    </lineage>
</organism>
<gene>
    <name evidence="1" type="ORF">CJ030_MR8G020240</name>
</gene>
<sequence>MASWLAAGIDWEGVLSFDMSKEVFLITPLPDEAAIRHESRTNWKNFFVLKELVAMAIYIREEGPFELDIWLLLEYGVKESWTKLVTVGPNLTGFIQTWDMGRMTQSSLTNLMGSWSCMTLLPKK</sequence>
<dbReference type="Proteomes" id="UP000516437">
    <property type="component" value="Chromosome 8"/>
</dbReference>